<dbReference type="EMBL" id="FONZ01000001">
    <property type="protein sequence ID" value="SFE78348.1"/>
    <property type="molecule type" value="Genomic_DNA"/>
</dbReference>
<dbReference type="AlphaFoldDB" id="A0A1I2DD20"/>
<feature type="transmembrane region" description="Helical" evidence="1">
    <location>
        <begin position="20"/>
        <end position="45"/>
    </location>
</feature>
<reference evidence="3" key="1">
    <citation type="submission" date="2016-10" db="EMBL/GenBank/DDBJ databases">
        <authorList>
            <person name="Varghese N."/>
            <person name="Submissions S."/>
        </authorList>
    </citation>
    <scope>NUCLEOTIDE SEQUENCE [LARGE SCALE GENOMIC DNA]</scope>
    <source>
        <strain evidence="3">DSM 19083</strain>
    </source>
</reference>
<keyword evidence="1" id="KW-0812">Transmembrane</keyword>
<evidence type="ECO:0000256" key="1">
    <source>
        <dbReference type="SAM" id="Phobius"/>
    </source>
</evidence>
<gene>
    <name evidence="2" type="ORF">SAMN04488035_0505</name>
</gene>
<keyword evidence="1" id="KW-1133">Transmembrane helix</keyword>
<feature type="transmembrane region" description="Helical" evidence="1">
    <location>
        <begin position="91"/>
        <end position="109"/>
    </location>
</feature>
<proteinExistence type="predicted"/>
<accession>A0A1I2DD20</accession>
<protein>
    <submittedName>
        <fullName evidence="2">Uncharacterized protein</fullName>
    </submittedName>
</protein>
<dbReference type="RefSeq" id="WP_093374747.1">
    <property type="nucleotide sequence ID" value="NZ_BNAN01000001.1"/>
</dbReference>
<name>A0A1I2DD20_9MICO</name>
<sequence>MTSDRAQRRHPDSPDSDLRVAVVGRALFLGTMTGLVAAFLGGVAAEPGAAAALSVAAIVGMVGALVGFAAGALVAPVMVRLARRRPHAAERPAVATLGVLVAGVMWLVVSSGAWVLHAGTVVSMVVAGAMSWWALPWVLRPVRGDHRAMPGTETYDDSLAS</sequence>
<evidence type="ECO:0000313" key="3">
    <source>
        <dbReference type="Proteomes" id="UP000198520"/>
    </source>
</evidence>
<keyword evidence="1" id="KW-0472">Membrane</keyword>
<dbReference type="Proteomes" id="UP000198520">
    <property type="component" value="Unassembled WGS sequence"/>
</dbReference>
<organism evidence="2 3">
    <name type="scientific">Flavimobilis marinus</name>
    <dbReference type="NCBI Taxonomy" id="285351"/>
    <lineage>
        <taxon>Bacteria</taxon>
        <taxon>Bacillati</taxon>
        <taxon>Actinomycetota</taxon>
        <taxon>Actinomycetes</taxon>
        <taxon>Micrococcales</taxon>
        <taxon>Jonesiaceae</taxon>
        <taxon>Flavimobilis</taxon>
    </lineage>
</organism>
<feature type="transmembrane region" description="Helical" evidence="1">
    <location>
        <begin position="51"/>
        <end position="79"/>
    </location>
</feature>
<dbReference type="STRING" id="285351.SAMN04488035_0505"/>
<keyword evidence="3" id="KW-1185">Reference proteome</keyword>
<feature type="transmembrane region" description="Helical" evidence="1">
    <location>
        <begin position="115"/>
        <end position="139"/>
    </location>
</feature>
<evidence type="ECO:0000313" key="2">
    <source>
        <dbReference type="EMBL" id="SFE78348.1"/>
    </source>
</evidence>